<feature type="chain" id="PRO_5046160619" evidence="6">
    <location>
        <begin position="22"/>
        <end position="607"/>
    </location>
</feature>
<evidence type="ECO:0000256" key="1">
    <source>
        <dbReference type="ARBA" id="ARBA00004442"/>
    </source>
</evidence>
<proteinExistence type="inferred from homology"/>
<dbReference type="Pfam" id="PF07980">
    <property type="entry name" value="SusD_RagB"/>
    <property type="match status" value="1"/>
</dbReference>
<evidence type="ECO:0000259" key="8">
    <source>
        <dbReference type="Pfam" id="PF14322"/>
    </source>
</evidence>
<evidence type="ECO:0000256" key="6">
    <source>
        <dbReference type="SAM" id="SignalP"/>
    </source>
</evidence>
<comment type="caution">
    <text evidence="9">The sequence shown here is derived from an EMBL/GenBank/DDBJ whole genome shotgun (WGS) entry which is preliminary data.</text>
</comment>
<reference evidence="9 10" key="1">
    <citation type="submission" date="2024-03" db="EMBL/GenBank/DDBJ databases">
        <title>Human intestinal bacterial collection.</title>
        <authorList>
            <person name="Pauvert C."/>
            <person name="Hitch T.C.A."/>
            <person name="Clavel T."/>
        </authorList>
    </citation>
    <scope>NUCLEOTIDE SEQUENCE [LARGE SCALE GENOMIC DNA]</scope>
    <source>
        <strain evidence="9 10">CLA-KB-H122</strain>
    </source>
</reference>
<evidence type="ECO:0000256" key="4">
    <source>
        <dbReference type="ARBA" id="ARBA00023136"/>
    </source>
</evidence>
<dbReference type="Gene3D" id="1.25.40.390">
    <property type="match status" value="1"/>
</dbReference>
<comment type="similarity">
    <text evidence="2">Belongs to the SusD family.</text>
</comment>
<keyword evidence="5" id="KW-0998">Cell outer membrane</keyword>
<evidence type="ECO:0000256" key="5">
    <source>
        <dbReference type="ARBA" id="ARBA00023237"/>
    </source>
</evidence>
<evidence type="ECO:0000259" key="7">
    <source>
        <dbReference type="Pfam" id="PF07980"/>
    </source>
</evidence>
<dbReference type="Proteomes" id="UP001460202">
    <property type="component" value="Unassembled WGS sequence"/>
</dbReference>
<dbReference type="InterPro" id="IPR033985">
    <property type="entry name" value="SusD-like_N"/>
</dbReference>
<keyword evidence="3 6" id="KW-0732">Signal</keyword>
<gene>
    <name evidence="9" type="ORF">WMO46_02675</name>
</gene>
<comment type="subcellular location">
    <subcellularLocation>
        <location evidence="1">Cell outer membrane</location>
    </subcellularLocation>
</comment>
<feature type="domain" description="SusD-like N-terminal" evidence="8">
    <location>
        <begin position="98"/>
        <end position="227"/>
    </location>
</feature>
<organism evidence="9 10">
    <name type="scientific">Alistipes intestinihominis</name>
    <dbReference type="NCBI Taxonomy" id="3133172"/>
    <lineage>
        <taxon>Bacteria</taxon>
        <taxon>Pseudomonadati</taxon>
        <taxon>Bacteroidota</taxon>
        <taxon>Bacteroidia</taxon>
        <taxon>Bacteroidales</taxon>
        <taxon>Rikenellaceae</taxon>
        <taxon>Alistipes</taxon>
    </lineage>
</organism>
<keyword evidence="10" id="KW-1185">Reference proteome</keyword>
<dbReference type="Pfam" id="PF14322">
    <property type="entry name" value="SusD-like_3"/>
    <property type="match status" value="1"/>
</dbReference>
<dbReference type="GeneID" id="78179967"/>
<evidence type="ECO:0000256" key="3">
    <source>
        <dbReference type="ARBA" id="ARBA00022729"/>
    </source>
</evidence>
<dbReference type="InterPro" id="IPR011990">
    <property type="entry name" value="TPR-like_helical_dom_sf"/>
</dbReference>
<dbReference type="RefSeq" id="WP_129651285.1">
    <property type="nucleotide sequence ID" value="NZ_JBBMFL010000002.1"/>
</dbReference>
<evidence type="ECO:0000313" key="9">
    <source>
        <dbReference type="EMBL" id="MEQ2543855.1"/>
    </source>
</evidence>
<feature type="signal peptide" evidence="6">
    <location>
        <begin position="1"/>
        <end position="21"/>
    </location>
</feature>
<keyword evidence="4" id="KW-0472">Membrane</keyword>
<evidence type="ECO:0000313" key="10">
    <source>
        <dbReference type="Proteomes" id="UP001460202"/>
    </source>
</evidence>
<dbReference type="SUPFAM" id="SSF48452">
    <property type="entry name" value="TPR-like"/>
    <property type="match status" value="1"/>
</dbReference>
<sequence length="607" mass="70424">MKKLYYTILATAAALTTASCVDLLNTAPENQIASENMWTTPELALKGMNGLYETFYNRKQSNGTQVRSENLDGLNKYGIEALGFCTDYYANNYPIYLLYNQAKRANDWQLAHEWKFCYTIVHACNDAITNLHKAGLDAQTYERYLCEARFLRAWAYSRLNKFWQGVPVYLEPISNEQCTRTQESADYVWREVVLPDLKYCIDNAAFPDNTLGDSNFGRPSKGAAYALRGMAYMWLKEWQNAADDFEKVGQCGYGLWQGEYIDFFTADNERDSEMIFAIQYDEESGYCDNIQQAVGARDTYGGWDEVKPASDFVDYYQNDDGTEFKWSQVTGLENWDQLTPKQRAVFFCRDGLKSNAKLASQKTQAIGICGQDIFDRYYLDNGNEARIKAAYENRDPRLKQTIVTPYEPVDCFAAGLNGDENMIGKQLRWPLYLQGTSGGDFWLDKRTSAYYCYRKYVRFLKGELIDRQRCYTDFPLIRYTDVILQWAEALIELKEFTPAKNLIDQVRTRAHMPGITIGDLDAMREAVRYERRVEFPVEAVNFFDEVRWGTYKETKFQGQDVHGGQSWWGDNTVEYAWYWDDCIWPWSVPQGEYQRNASLTTRPGWVY</sequence>
<feature type="domain" description="RagB/SusD" evidence="7">
    <location>
        <begin position="273"/>
        <end position="605"/>
    </location>
</feature>
<protein>
    <submittedName>
        <fullName evidence="9">RagB/SusD family nutrient uptake outer membrane protein</fullName>
    </submittedName>
</protein>
<dbReference type="EMBL" id="JBBMFL010000002">
    <property type="protein sequence ID" value="MEQ2543855.1"/>
    <property type="molecule type" value="Genomic_DNA"/>
</dbReference>
<accession>A0ABV1GTY8</accession>
<dbReference type="InterPro" id="IPR012944">
    <property type="entry name" value="SusD_RagB_dom"/>
</dbReference>
<name>A0ABV1GTY8_9BACT</name>
<evidence type="ECO:0000256" key="2">
    <source>
        <dbReference type="ARBA" id="ARBA00006275"/>
    </source>
</evidence>
<dbReference type="PROSITE" id="PS51257">
    <property type="entry name" value="PROKAR_LIPOPROTEIN"/>
    <property type="match status" value="1"/>
</dbReference>